<keyword evidence="3" id="KW-1185">Reference proteome</keyword>
<keyword evidence="1" id="KW-1133">Transmembrane helix</keyword>
<evidence type="ECO:0000256" key="1">
    <source>
        <dbReference type="SAM" id="Phobius"/>
    </source>
</evidence>
<evidence type="ECO:0000313" key="3">
    <source>
        <dbReference type="Proteomes" id="UP000050929"/>
    </source>
</evidence>
<name>A0A0R1J1L3_9LACO</name>
<dbReference type="AlphaFoldDB" id="A0A0R1J1L3"/>
<proteinExistence type="predicted"/>
<accession>A0A0R1J1L3</accession>
<feature type="transmembrane region" description="Helical" evidence="1">
    <location>
        <begin position="32"/>
        <end position="52"/>
    </location>
</feature>
<protein>
    <submittedName>
        <fullName evidence="2">Uncharacterized protein</fullName>
    </submittedName>
</protein>
<evidence type="ECO:0000313" key="2">
    <source>
        <dbReference type="EMBL" id="KRK65280.1"/>
    </source>
</evidence>
<dbReference type="Proteomes" id="UP000050929">
    <property type="component" value="Unassembled WGS sequence"/>
</dbReference>
<keyword evidence="1" id="KW-0812">Transmembrane</keyword>
<organism evidence="2 3">
    <name type="scientific">Companilactobacillus tucceti DSM 20183</name>
    <dbReference type="NCBI Taxonomy" id="1423811"/>
    <lineage>
        <taxon>Bacteria</taxon>
        <taxon>Bacillati</taxon>
        <taxon>Bacillota</taxon>
        <taxon>Bacilli</taxon>
        <taxon>Lactobacillales</taxon>
        <taxon>Lactobacillaceae</taxon>
        <taxon>Companilactobacillus</taxon>
    </lineage>
</organism>
<dbReference type="STRING" id="1423811.FC72_GL001348"/>
<gene>
    <name evidence="2" type="ORF">FC72_GL001348</name>
</gene>
<keyword evidence="1" id="KW-0472">Membrane</keyword>
<comment type="caution">
    <text evidence="2">The sequence shown here is derived from an EMBL/GenBank/DDBJ whole genome shotgun (WGS) entry which is preliminary data.</text>
</comment>
<dbReference type="EMBL" id="AZDG01000003">
    <property type="protein sequence ID" value="KRK65280.1"/>
    <property type="molecule type" value="Genomic_DNA"/>
</dbReference>
<sequence>MTTHGQLSSIKVNKVGNPTGLPTLFDLSKKSYVLSHVYAAYLSFFLGLRVYVDK</sequence>
<reference evidence="2 3" key="1">
    <citation type="journal article" date="2015" name="Genome Announc.">
        <title>Expanding the biotechnology potential of lactobacilli through comparative genomics of 213 strains and associated genera.</title>
        <authorList>
            <person name="Sun Z."/>
            <person name="Harris H.M."/>
            <person name="McCann A."/>
            <person name="Guo C."/>
            <person name="Argimon S."/>
            <person name="Zhang W."/>
            <person name="Yang X."/>
            <person name="Jeffery I.B."/>
            <person name="Cooney J.C."/>
            <person name="Kagawa T.F."/>
            <person name="Liu W."/>
            <person name="Song Y."/>
            <person name="Salvetti E."/>
            <person name="Wrobel A."/>
            <person name="Rasinkangas P."/>
            <person name="Parkhill J."/>
            <person name="Rea M.C."/>
            <person name="O'Sullivan O."/>
            <person name="Ritari J."/>
            <person name="Douillard F.P."/>
            <person name="Paul Ross R."/>
            <person name="Yang R."/>
            <person name="Briner A.E."/>
            <person name="Felis G.E."/>
            <person name="de Vos W.M."/>
            <person name="Barrangou R."/>
            <person name="Klaenhammer T.R."/>
            <person name="Caufield P.W."/>
            <person name="Cui Y."/>
            <person name="Zhang H."/>
            <person name="O'Toole P.W."/>
        </authorList>
    </citation>
    <scope>NUCLEOTIDE SEQUENCE [LARGE SCALE GENOMIC DNA]</scope>
    <source>
        <strain evidence="2 3">DSM 20183</strain>
    </source>
</reference>
<dbReference type="PATRIC" id="fig|1423811.3.peg.1372"/>